<feature type="chain" id="PRO_5047216880" description="PEGA domain-containing protein" evidence="2">
    <location>
        <begin position="23"/>
        <end position="331"/>
    </location>
</feature>
<evidence type="ECO:0000256" key="1">
    <source>
        <dbReference type="SAM" id="Phobius"/>
    </source>
</evidence>
<protein>
    <recommendedName>
        <fullName evidence="5">PEGA domain-containing protein</fullName>
    </recommendedName>
</protein>
<keyword evidence="1" id="KW-1133">Transmembrane helix</keyword>
<name>A0ABT6PBE3_9BACT</name>
<dbReference type="RefSeq" id="WP_136973242.1">
    <property type="nucleotide sequence ID" value="NZ_JARZHI010000127.1"/>
</dbReference>
<keyword evidence="1" id="KW-0472">Membrane</keyword>
<organism evidence="3 4">
    <name type="scientific">Polyangium sorediatum</name>
    <dbReference type="NCBI Taxonomy" id="889274"/>
    <lineage>
        <taxon>Bacteria</taxon>
        <taxon>Pseudomonadati</taxon>
        <taxon>Myxococcota</taxon>
        <taxon>Polyangia</taxon>
        <taxon>Polyangiales</taxon>
        <taxon>Polyangiaceae</taxon>
        <taxon>Polyangium</taxon>
    </lineage>
</organism>
<keyword evidence="1" id="KW-0812">Transmembrane</keyword>
<evidence type="ECO:0008006" key="5">
    <source>
        <dbReference type="Google" id="ProtNLM"/>
    </source>
</evidence>
<dbReference type="SUPFAM" id="SSF48452">
    <property type="entry name" value="TPR-like"/>
    <property type="match status" value="1"/>
</dbReference>
<dbReference type="Gene3D" id="1.25.40.10">
    <property type="entry name" value="Tetratricopeptide repeat domain"/>
    <property type="match status" value="1"/>
</dbReference>
<feature type="transmembrane region" description="Helical" evidence="1">
    <location>
        <begin position="284"/>
        <end position="304"/>
    </location>
</feature>
<accession>A0ABT6PBE3</accession>
<evidence type="ECO:0000256" key="2">
    <source>
        <dbReference type="SAM" id="SignalP"/>
    </source>
</evidence>
<dbReference type="InterPro" id="IPR011990">
    <property type="entry name" value="TPR-like_helical_dom_sf"/>
</dbReference>
<reference evidence="3 4" key="1">
    <citation type="submission" date="2023-04" db="EMBL/GenBank/DDBJ databases">
        <title>The genome sequence of Polyangium sorediatum DSM14670.</title>
        <authorList>
            <person name="Zhang X."/>
        </authorList>
    </citation>
    <scope>NUCLEOTIDE SEQUENCE [LARGE SCALE GENOMIC DNA]</scope>
    <source>
        <strain evidence="3 4">DSM 14670</strain>
    </source>
</reference>
<dbReference type="EMBL" id="JARZHI010000127">
    <property type="protein sequence ID" value="MDI1437450.1"/>
    <property type="molecule type" value="Genomic_DNA"/>
</dbReference>
<proteinExistence type="predicted"/>
<evidence type="ECO:0000313" key="3">
    <source>
        <dbReference type="EMBL" id="MDI1437450.1"/>
    </source>
</evidence>
<gene>
    <name evidence="3" type="ORF">QHF89_48530</name>
</gene>
<comment type="caution">
    <text evidence="3">The sequence shown here is derived from an EMBL/GenBank/DDBJ whole genome shotgun (WGS) entry which is preliminary data.</text>
</comment>
<keyword evidence="2" id="KW-0732">Signal</keyword>
<keyword evidence="4" id="KW-1185">Reference proteome</keyword>
<sequence length="331" mass="34374">MKKSAASLAICLLVLSPSRARGQDADAQRGIAAQALFEQAAREMDAGDYASACRKLEEVTKLAPDGLGAKLKLARCYEGQGRLASAWSQYATVKSMAARMGQTERGQAATEMVEALGPKLARMTIEVPADLRAIPGISVMRGGLLLGEAQWGTALPVDAGGHEIVVTAPGYKPWKRQVEVVADGASVTVAVPEKALVPEPSAQQRAPSPVLMAQPAPPDRTWLRPVGLSALGLGAAGVVAGAVFGGLAIERKGRSNADGHCDARNRCDDEGLALRDQAVGFAQASTWLLVTGGALAAGGMVLWLTSPRKDEPAPRAGLWVSPSAAGLQGTW</sequence>
<dbReference type="Pfam" id="PF14559">
    <property type="entry name" value="TPR_19"/>
    <property type="match status" value="1"/>
</dbReference>
<feature type="transmembrane region" description="Helical" evidence="1">
    <location>
        <begin position="226"/>
        <end position="249"/>
    </location>
</feature>
<dbReference type="Proteomes" id="UP001160301">
    <property type="component" value="Unassembled WGS sequence"/>
</dbReference>
<feature type="signal peptide" evidence="2">
    <location>
        <begin position="1"/>
        <end position="22"/>
    </location>
</feature>
<evidence type="ECO:0000313" key="4">
    <source>
        <dbReference type="Proteomes" id="UP001160301"/>
    </source>
</evidence>